<reference evidence="1" key="1">
    <citation type="submission" date="2017-01" db="EMBL/GenBank/DDBJ databases">
        <title>An insight into the sialome and mialome of the horn fly, Haematobia irritans.</title>
        <authorList>
            <person name="Breijo M."/>
            <person name="Boiani M."/>
            <person name="Ures X."/>
            <person name="Rocha S."/>
            <person name="Sequeira M."/>
            <person name="Ribeiro J.M."/>
        </authorList>
    </citation>
    <scope>NUCLEOTIDE SEQUENCE</scope>
</reference>
<proteinExistence type="predicted"/>
<name>A0A1L8E9S7_HAEIR</name>
<accession>A0A1L8E9S7</accession>
<dbReference type="AlphaFoldDB" id="A0A1L8E9S7"/>
<protein>
    <submittedName>
        <fullName evidence="1">Uncharacterized protein</fullName>
    </submittedName>
</protein>
<sequence length="366" mass="40004">MVIKELIHNICNILWKQNLSGGSSSCGSSGLLFLDAILLEGTHECQFVGWGLETTMTHLGGGIDEFEFDLFQGRTLGVFQEGLTQSKNTLLGTNAATLDHDKVVGNFTIMGETTHGGDGLVGQIVFSGSVVLDDLAILSVDTGTNAVDLLVDFGTVMVTLLTSTCYSSRHAGRMPSTNTGNLTQTLVRLAGQFLCVPTRSNTLETFTLGNTNAIDHFILSKDIVYGNRLFQMFLNPFNFVFDGTTVQLDFHNMGFLLALLDQTDLGVSNNANNFAVTKHLAEVVFNALLAQIISPFLAGFCESFSFRFVPVFVETTATFFRQMLSPYINQSTETEGCFDITDSTNNNHGWSFQHGNSFNDLLLVYL</sequence>
<evidence type="ECO:0000313" key="1">
    <source>
        <dbReference type="EMBL" id="JAV15356.1"/>
    </source>
</evidence>
<organism evidence="1">
    <name type="scientific">Haematobia irritans</name>
    <name type="common">Horn fly</name>
    <name type="synonym">Conops irritans</name>
    <dbReference type="NCBI Taxonomy" id="7368"/>
    <lineage>
        <taxon>Eukaryota</taxon>
        <taxon>Metazoa</taxon>
        <taxon>Ecdysozoa</taxon>
        <taxon>Arthropoda</taxon>
        <taxon>Hexapoda</taxon>
        <taxon>Insecta</taxon>
        <taxon>Pterygota</taxon>
        <taxon>Neoptera</taxon>
        <taxon>Endopterygota</taxon>
        <taxon>Diptera</taxon>
        <taxon>Brachycera</taxon>
        <taxon>Muscomorpha</taxon>
        <taxon>Muscoidea</taxon>
        <taxon>Muscidae</taxon>
        <taxon>Haematobia</taxon>
    </lineage>
</organism>
<dbReference type="EMBL" id="GFDG01003443">
    <property type="protein sequence ID" value="JAV15356.1"/>
    <property type="molecule type" value="Transcribed_RNA"/>
</dbReference>